<protein>
    <submittedName>
        <fullName evidence="1">Uncharacterized protein</fullName>
    </submittedName>
</protein>
<accession>A0A644XTY2</accession>
<sequence length="1043" mass="114429">MRGVVRTRFVVQHVRAALRAGQFDDRTVQNGQRATRDVRAICFDVRRRPAGQIVDQVDVVEHDDVDVGDALLDVEHFGAGDRADDLRARNLPGVRREIAVVALDIDLRAVRAIVMIREVRVDHYARLALGFVILVDVAVGHGIRDHLTRNAARRTPDALEHDIRIFHVDLGLGHGNLPVDLDEDGARRAVEVDRVGVGNVPVAGGGFKSAELRVDAHEKPDELLRGRAGIGRFRADDHQVVLAPDDLDGGRRHDVGIVHIDDLNLAAGLDFQPDAEDIPGLGQDLAELAGERDIADLSKQMVDADVAVDLHVRIAAVDAPLGALQVVAYAVAVVVDEVIRVGQAARAGAEVRNRPVREERGVANVDVVIHVRIERCVVHEPRVVIVRCTDVEQRRNPDKVRIERFGLNELAGGGVVVIVNAALFKVELAFVSRVVRGTVEVVAAKPQTIGHLVAVMNRTRFRACIAFARVVHAAERARRGPDLRKRRIVAERVPIFADLDVTVAVRILQDRVPFDNGVDVNLHAIDDVICACKRGFVHATDRREHDVAVVGVPDAVLLEVELARRGVLINGVIVVCGIQPAVAARKQHAARNGEAARGVVHLVFGFAFRQAQNDVVIVAAQRIVRVVFIARDRDVVVYVDGEPACVYVHGLTGISAAARDMLRIDQLHRMRRVGQNRRHTGGGLRIHGVSFTLVGVITVVVDVIESAVALVHEELVGVICASAAVLDLYDVCRDIRRADRLQHRMEDVVRVYGKFQLIPVAAGLRVVHPRNLVFFVPAGERRVFVAGRHGDERFLRFVGEHFAVHHVIRCGEQIIGIPAAVIQRAGIPVKHIARAFVDGDKVSRIRFRRLDERAGNVEIVLAVLEVVERLYGGFVVVEPNGIAARADRYGFAADGQAAQRDHGVIDREVADLDGAAHLRRDRGAADSPSALLAAGVIRILRAGSGVVVRGMQPAGSARDSQHGAVHRLHPREIDDRREAAALERIEEPVLLEIDTAAGILKQFKRRRTAQRQRGCRSEPRKHARVRHRRQVAVIQNVVTAGTR</sequence>
<name>A0A644XTY2_9ZZZZ</name>
<dbReference type="EMBL" id="VSSQ01003165">
    <property type="protein sequence ID" value="MPM19377.1"/>
    <property type="molecule type" value="Genomic_DNA"/>
</dbReference>
<evidence type="ECO:0000313" key="1">
    <source>
        <dbReference type="EMBL" id="MPM19377.1"/>
    </source>
</evidence>
<gene>
    <name evidence="1" type="ORF">SDC9_65800</name>
</gene>
<organism evidence="1">
    <name type="scientific">bioreactor metagenome</name>
    <dbReference type="NCBI Taxonomy" id="1076179"/>
    <lineage>
        <taxon>unclassified sequences</taxon>
        <taxon>metagenomes</taxon>
        <taxon>ecological metagenomes</taxon>
    </lineage>
</organism>
<comment type="caution">
    <text evidence="1">The sequence shown here is derived from an EMBL/GenBank/DDBJ whole genome shotgun (WGS) entry which is preliminary data.</text>
</comment>
<proteinExistence type="predicted"/>
<reference evidence="1" key="1">
    <citation type="submission" date="2019-08" db="EMBL/GenBank/DDBJ databases">
        <authorList>
            <person name="Kucharzyk K."/>
            <person name="Murdoch R.W."/>
            <person name="Higgins S."/>
            <person name="Loffler F."/>
        </authorList>
    </citation>
    <scope>NUCLEOTIDE SEQUENCE</scope>
</reference>
<dbReference type="AlphaFoldDB" id="A0A644XTY2"/>